<feature type="domain" description="Luciferase-like" evidence="2">
    <location>
        <begin position="4"/>
        <end position="301"/>
    </location>
</feature>
<sequence>MVPFSILDLAPIVAGGDAASAFRNALDLARHGESWGYGRFWMAEHHSMPGIASAATAVALAHIGAGTSHIRIGAGGIMLPNHSPLVIAEQFGTLESLYPGRVDLGLGRAPGTDQAAAFALRRDLDSDPNRFPRDVMELIDYLHPSEPGRRVRAIPGEGLDIPIWILGSSLFGAQLAAVLGLPYAFASHFAPAQMLEAVRLYRENFKPSAQLDRPYVMLGFNAFAADSDEEGRHLMSSVQQAFVNLRTGQPTQLQPPQQGYADSLPPPIRTSIDQALSCTAVGSPTNVAAAIRAFVDRTGADELMITSQIYDHDARLRSYEIVAGCMTG</sequence>
<evidence type="ECO:0000256" key="1">
    <source>
        <dbReference type="ARBA" id="ARBA00007789"/>
    </source>
</evidence>
<evidence type="ECO:0000313" key="3">
    <source>
        <dbReference type="EMBL" id="MDT9597786.1"/>
    </source>
</evidence>
<dbReference type="RefSeq" id="WP_315723536.1">
    <property type="nucleotide sequence ID" value="NZ_JAVUPU010000001.1"/>
</dbReference>
<proteinExistence type="predicted"/>
<organism evidence="3 4">
    <name type="scientific">Sphingosinicella rhizophila</name>
    <dbReference type="NCBI Taxonomy" id="3050082"/>
    <lineage>
        <taxon>Bacteria</taxon>
        <taxon>Pseudomonadati</taxon>
        <taxon>Pseudomonadota</taxon>
        <taxon>Alphaproteobacteria</taxon>
        <taxon>Sphingomonadales</taxon>
        <taxon>Sphingosinicellaceae</taxon>
        <taxon>Sphingosinicella</taxon>
    </lineage>
</organism>
<dbReference type="NCBIfam" id="TIGR03558">
    <property type="entry name" value="oxido_grp_1"/>
    <property type="match status" value="1"/>
</dbReference>
<accession>A0ABU3Q300</accession>
<name>A0ABU3Q300_9SPHN</name>
<dbReference type="PANTHER" id="PTHR30137">
    <property type="entry name" value="LUCIFERASE-LIKE MONOOXYGENASE"/>
    <property type="match status" value="1"/>
</dbReference>
<dbReference type="InterPro" id="IPR011251">
    <property type="entry name" value="Luciferase-like_dom"/>
</dbReference>
<gene>
    <name evidence="3" type="ORF">RQX22_02335</name>
</gene>
<keyword evidence="3" id="KW-0560">Oxidoreductase</keyword>
<dbReference type="EMBL" id="JAVUPU010000001">
    <property type="protein sequence ID" value="MDT9597786.1"/>
    <property type="molecule type" value="Genomic_DNA"/>
</dbReference>
<protein>
    <submittedName>
        <fullName evidence="3">LLM class flavin-dependent oxidoreductase</fullName>
        <ecNumber evidence="3">1.-.-.-</ecNumber>
    </submittedName>
</protein>
<dbReference type="Gene3D" id="3.20.20.30">
    <property type="entry name" value="Luciferase-like domain"/>
    <property type="match status" value="1"/>
</dbReference>
<reference evidence="3 4" key="1">
    <citation type="submission" date="2023-05" db="EMBL/GenBank/DDBJ databases">
        <authorList>
            <person name="Guo Y."/>
        </authorList>
    </citation>
    <scope>NUCLEOTIDE SEQUENCE [LARGE SCALE GENOMIC DNA]</scope>
    <source>
        <strain evidence="3 4">GR2756</strain>
    </source>
</reference>
<dbReference type="InterPro" id="IPR019949">
    <property type="entry name" value="CmoO-like"/>
</dbReference>
<comment type="caution">
    <text evidence="3">The sequence shown here is derived from an EMBL/GenBank/DDBJ whole genome shotgun (WGS) entry which is preliminary data.</text>
</comment>
<dbReference type="GO" id="GO:0016491">
    <property type="term" value="F:oxidoreductase activity"/>
    <property type="evidence" value="ECO:0007669"/>
    <property type="project" value="UniProtKB-KW"/>
</dbReference>
<dbReference type="EC" id="1.-.-.-" evidence="3"/>
<dbReference type="Pfam" id="PF00296">
    <property type="entry name" value="Bac_luciferase"/>
    <property type="match status" value="1"/>
</dbReference>
<dbReference type="CDD" id="cd00347">
    <property type="entry name" value="Flavin_utilizing_monoxygenases"/>
    <property type="match status" value="2"/>
</dbReference>
<evidence type="ECO:0000313" key="4">
    <source>
        <dbReference type="Proteomes" id="UP001259572"/>
    </source>
</evidence>
<dbReference type="Proteomes" id="UP001259572">
    <property type="component" value="Unassembled WGS sequence"/>
</dbReference>
<evidence type="ECO:0000259" key="2">
    <source>
        <dbReference type="Pfam" id="PF00296"/>
    </source>
</evidence>
<comment type="similarity">
    <text evidence="1">To bacterial alkanal monooxygenase alpha and beta chains.</text>
</comment>
<keyword evidence="4" id="KW-1185">Reference proteome</keyword>
<dbReference type="InterPro" id="IPR036661">
    <property type="entry name" value="Luciferase-like_sf"/>
</dbReference>
<dbReference type="PANTHER" id="PTHR30137:SF6">
    <property type="entry name" value="LUCIFERASE-LIKE MONOOXYGENASE"/>
    <property type="match status" value="1"/>
</dbReference>
<dbReference type="SUPFAM" id="SSF51679">
    <property type="entry name" value="Bacterial luciferase-like"/>
    <property type="match status" value="1"/>
</dbReference>
<dbReference type="InterPro" id="IPR050766">
    <property type="entry name" value="Bact_Lucif_Oxidored"/>
</dbReference>